<dbReference type="Proteomes" id="UP000887540">
    <property type="component" value="Unplaced"/>
</dbReference>
<protein>
    <submittedName>
        <fullName evidence="3">Uncharacterized protein</fullName>
    </submittedName>
</protein>
<organism evidence="2 3">
    <name type="scientific">Acrobeloides nanus</name>
    <dbReference type="NCBI Taxonomy" id="290746"/>
    <lineage>
        <taxon>Eukaryota</taxon>
        <taxon>Metazoa</taxon>
        <taxon>Ecdysozoa</taxon>
        <taxon>Nematoda</taxon>
        <taxon>Chromadorea</taxon>
        <taxon>Rhabditida</taxon>
        <taxon>Tylenchina</taxon>
        <taxon>Cephalobomorpha</taxon>
        <taxon>Cephaloboidea</taxon>
        <taxon>Cephalobidae</taxon>
        <taxon>Acrobeloides</taxon>
    </lineage>
</organism>
<feature type="compositionally biased region" description="Basic and acidic residues" evidence="1">
    <location>
        <begin position="21"/>
        <end position="36"/>
    </location>
</feature>
<dbReference type="WBParaSite" id="ACRNAN_scaffold3095.g17466.t1">
    <property type="protein sequence ID" value="ACRNAN_scaffold3095.g17466.t1"/>
    <property type="gene ID" value="ACRNAN_scaffold3095.g17466"/>
</dbReference>
<feature type="region of interest" description="Disordered" evidence="1">
    <location>
        <begin position="1"/>
        <end position="36"/>
    </location>
</feature>
<accession>A0A914DNK2</accession>
<evidence type="ECO:0000313" key="2">
    <source>
        <dbReference type="Proteomes" id="UP000887540"/>
    </source>
</evidence>
<evidence type="ECO:0000256" key="1">
    <source>
        <dbReference type="SAM" id="MobiDB-lite"/>
    </source>
</evidence>
<proteinExistence type="predicted"/>
<dbReference type="AlphaFoldDB" id="A0A914DNK2"/>
<name>A0A914DNK2_9BILA</name>
<sequence length="96" mass="10980">MLEADDPDHPESNLSPQFIRVDAKDLNVQRPQRDKSGERYRLVPNVEEDELLRPIYISALLTQEDVGRAVGKKVSEAIREQVKQFSGDFAKCDHCK</sequence>
<keyword evidence="2" id="KW-1185">Reference proteome</keyword>
<evidence type="ECO:0000313" key="3">
    <source>
        <dbReference type="WBParaSite" id="ACRNAN_scaffold3095.g17466.t1"/>
    </source>
</evidence>
<reference evidence="3" key="1">
    <citation type="submission" date="2022-11" db="UniProtKB">
        <authorList>
            <consortium name="WormBaseParasite"/>
        </authorList>
    </citation>
    <scope>IDENTIFICATION</scope>
</reference>